<sequence length="304" mass="34770">MDCYYGCDINDFRVPEDRDLLDRHPSPQNWSGWGINAPEGFESPKKYFTADTNSTELEFDFMDEGFSHEIELGVSLHDKDQSTSSSAHGGLLELSFQQTEISSDQPNCKLQDLSCFEQTDDIFLDSMIDDLSCVEDQHNSFYFSSENTCSNTPRTSQEDIEASKFVPYYANSNDCLDIEYNRDETMHGQYSLEESILQNLEMAIAQFTGKTRICFRDALYRLARDTKQQHLVENLDGGLNMQEPMPHEVLTDTMRSEDKETMETDTNNVDRAVANLMYNKMETNMQDLPLTTSVNTNNQEVNGT</sequence>
<dbReference type="PANTHER" id="PTHR33334">
    <property type="entry name" value="PROTEIN LNK1"/>
    <property type="match status" value="1"/>
</dbReference>
<dbReference type="GO" id="GO:0007623">
    <property type="term" value="P:circadian rhythm"/>
    <property type="evidence" value="ECO:0007669"/>
    <property type="project" value="InterPro"/>
</dbReference>
<comment type="caution">
    <text evidence="1">The sequence shown here is derived from an EMBL/GenBank/DDBJ whole genome shotgun (WGS) entry which is preliminary data.</text>
</comment>
<keyword evidence="2" id="KW-1185">Reference proteome</keyword>
<accession>A0AAV1Y538</accession>
<dbReference type="GO" id="GO:0006355">
    <property type="term" value="P:regulation of DNA-templated transcription"/>
    <property type="evidence" value="ECO:0007669"/>
    <property type="project" value="InterPro"/>
</dbReference>
<organism evidence="1 2">
    <name type="scientific">Lupinus luteus</name>
    <name type="common">European yellow lupine</name>
    <dbReference type="NCBI Taxonomy" id="3873"/>
    <lineage>
        <taxon>Eukaryota</taxon>
        <taxon>Viridiplantae</taxon>
        <taxon>Streptophyta</taxon>
        <taxon>Embryophyta</taxon>
        <taxon>Tracheophyta</taxon>
        <taxon>Spermatophyta</taxon>
        <taxon>Magnoliopsida</taxon>
        <taxon>eudicotyledons</taxon>
        <taxon>Gunneridae</taxon>
        <taxon>Pentapetalae</taxon>
        <taxon>rosids</taxon>
        <taxon>fabids</taxon>
        <taxon>Fabales</taxon>
        <taxon>Fabaceae</taxon>
        <taxon>Papilionoideae</taxon>
        <taxon>50 kb inversion clade</taxon>
        <taxon>genistoids sensu lato</taxon>
        <taxon>core genistoids</taxon>
        <taxon>Genisteae</taxon>
        <taxon>Lupinus</taxon>
    </lineage>
</organism>
<dbReference type="InterPro" id="IPR039928">
    <property type="entry name" value="LNK"/>
</dbReference>
<name>A0AAV1Y538_LUPLU</name>
<dbReference type="AlphaFoldDB" id="A0AAV1Y538"/>
<protein>
    <recommendedName>
        <fullName evidence="3">Protein LNK3</fullName>
    </recommendedName>
</protein>
<proteinExistence type="predicted"/>
<dbReference type="PANTHER" id="PTHR33334:SF10">
    <property type="entry name" value="PROTEIN LNK4"/>
    <property type="match status" value="1"/>
</dbReference>
<evidence type="ECO:0000313" key="2">
    <source>
        <dbReference type="Proteomes" id="UP001497480"/>
    </source>
</evidence>
<dbReference type="EMBL" id="CAXHTB010000021">
    <property type="protein sequence ID" value="CAL0328803.1"/>
    <property type="molecule type" value="Genomic_DNA"/>
</dbReference>
<reference evidence="1 2" key="1">
    <citation type="submission" date="2024-03" db="EMBL/GenBank/DDBJ databases">
        <authorList>
            <person name="Martinez-Hernandez J."/>
        </authorList>
    </citation>
    <scope>NUCLEOTIDE SEQUENCE [LARGE SCALE GENOMIC DNA]</scope>
</reference>
<evidence type="ECO:0000313" key="1">
    <source>
        <dbReference type="EMBL" id="CAL0328803.1"/>
    </source>
</evidence>
<gene>
    <name evidence="1" type="ORF">LLUT_LOCUS29863</name>
</gene>
<dbReference type="Proteomes" id="UP001497480">
    <property type="component" value="Unassembled WGS sequence"/>
</dbReference>
<evidence type="ECO:0008006" key="3">
    <source>
        <dbReference type="Google" id="ProtNLM"/>
    </source>
</evidence>